<protein>
    <submittedName>
        <fullName evidence="1">Uncharacterized protein</fullName>
    </submittedName>
</protein>
<reference evidence="1" key="1">
    <citation type="submission" date="2018-02" db="EMBL/GenBank/DDBJ databases">
        <title>Rhizophora mucronata_Transcriptome.</title>
        <authorList>
            <person name="Meera S.P."/>
            <person name="Sreeshan A."/>
            <person name="Augustine A."/>
        </authorList>
    </citation>
    <scope>NUCLEOTIDE SEQUENCE</scope>
    <source>
        <tissue evidence="1">Leaf</tissue>
    </source>
</reference>
<dbReference type="EMBL" id="GGEC01083488">
    <property type="protein sequence ID" value="MBX63972.1"/>
    <property type="molecule type" value="Transcribed_RNA"/>
</dbReference>
<dbReference type="AlphaFoldDB" id="A0A2P2QAE1"/>
<sequence>MTCKMLRTQFLWHYGKRNCMVIPMCYNRKKDFGTLRSLMGANHLQR</sequence>
<evidence type="ECO:0000313" key="1">
    <source>
        <dbReference type="EMBL" id="MBX63972.1"/>
    </source>
</evidence>
<organism evidence="1">
    <name type="scientific">Rhizophora mucronata</name>
    <name type="common">Asiatic mangrove</name>
    <dbReference type="NCBI Taxonomy" id="61149"/>
    <lineage>
        <taxon>Eukaryota</taxon>
        <taxon>Viridiplantae</taxon>
        <taxon>Streptophyta</taxon>
        <taxon>Embryophyta</taxon>
        <taxon>Tracheophyta</taxon>
        <taxon>Spermatophyta</taxon>
        <taxon>Magnoliopsida</taxon>
        <taxon>eudicotyledons</taxon>
        <taxon>Gunneridae</taxon>
        <taxon>Pentapetalae</taxon>
        <taxon>rosids</taxon>
        <taxon>fabids</taxon>
        <taxon>Malpighiales</taxon>
        <taxon>Rhizophoraceae</taxon>
        <taxon>Rhizophora</taxon>
    </lineage>
</organism>
<accession>A0A2P2QAE1</accession>
<proteinExistence type="predicted"/>
<name>A0A2P2QAE1_RHIMU</name>